<gene>
    <name evidence="3" type="ORF">J116_018470</name>
</gene>
<accession>A0A1D3DV02</accession>
<dbReference type="RefSeq" id="WP_037946785.1">
    <property type="nucleotide sequence ID" value="NZ_ASHX02000001.1"/>
</dbReference>
<protein>
    <recommendedName>
        <fullName evidence="2">DUF397 domain-containing protein</fullName>
    </recommendedName>
</protein>
<name>A0A1D3DV02_9ACTN</name>
<feature type="compositionally biased region" description="Gly residues" evidence="1">
    <location>
        <begin position="96"/>
        <end position="105"/>
    </location>
</feature>
<dbReference type="Proteomes" id="UP000095329">
    <property type="component" value="Unassembled WGS sequence"/>
</dbReference>
<keyword evidence="4" id="KW-1185">Reference proteome</keyword>
<evidence type="ECO:0000313" key="3">
    <source>
        <dbReference type="EMBL" id="OEJ96154.1"/>
    </source>
</evidence>
<sequence length="105" mass="11164">MPLPSTGWHKSTCSGDFEDACVEVRARAGGAGVRVRDSKDRTRRPLDLSTAAWQTFLDTTAHEPAPSRRAAPVPACAARAPNRWTTDGRPARVGRYGAGASGPYG</sequence>
<feature type="domain" description="DUF397" evidence="2">
    <location>
        <begin position="7"/>
        <end position="59"/>
    </location>
</feature>
<proteinExistence type="predicted"/>
<organism evidence="3 4">
    <name type="scientific">Streptomyces thermolilacinus SPC6</name>
    <dbReference type="NCBI Taxonomy" id="1306406"/>
    <lineage>
        <taxon>Bacteria</taxon>
        <taxon>Bacillati</taxon>
        <taxon>Actinomycetota</taxon>
        <taxon>Actinomycetes</taxon>
        <taxon>Kitasatosporales</taxon>
        <taxon>Streptomycetaceae</taxon>
        <taxon>Streptomyces</taxon>
    </lineage>
</organism>
<dbReference type="InterPro" id="IPR007278">
    <property type="entry name" value="DUF397"/>
</dbReference>
<evidence type="ECO:0000313" key="4">
    <source>
        <dbReference type="Proteomes" id="UP000095329"/>
    </source>
</evidence>
<reference evidence="3 4" key="1">
    <citation type="journal article" date="2013" name="Genome Announc.">
        <title>Genome Sequence of Streptomyces violaceusniger Strain SPC6, a Halotolerant Streptomycete That Exhibits Rapid Growth and Development.</title>
        <authorList>
            <person name="Chen X."/>
            <person name="Zhang B."/>
            <person name="Zhang W."/>
            <person name="Wu X."/>
            <person name="Zhang M."/>
            <person name="Chen T."/>
            <person name="Liu G."/>
            <person name="Dyson P."/>
        </authorList>
    </citation>
    <scope>NUCLEOTIDE SEQUENCE [LARGE SCALE GENOMIC DNA]</scope>
    <source>
        <strain evidence="3 4">SPC6</strain>
    </source>
</reference>
<feature type="region of interest" description="Disordered" evidence="1">
    <location>
        <begin position="61"/>
        <end position="105"/>
    </location>
</feature>
<evidence type="ECO:0000259" key="2">
    <source>
        <dbReference type="Pfam" id="PF04149"/>
    </source>
</evidence>
<dbReference type="AlphaFoldDB" id="A0A1D3DV02"/>
<evidence type="ECO:0000256" key="1">
    <source>
        <dbReference type="SAM" id="MobiDB-lite"/>
    </source>
</evidence>
<comment type="caution">
    <text evidence="3">The sequence shown here is derived from an EMBL/GenBank/DDBJ whole genome shotgun (WGS) entry which is preliminary data.</text>
</comment>
<dbReference type="EMBL" id="ASHX02000001">
    <property type="protein sequence ID" value="OEJ96154.1"/>
    <property type="molecule type" value="Genomic_DNA"/>
</dbReference>
<feature type="compositionally biased region" description="Low complexity" evidence="1">
    <location>
        <begin position="67"/>
        <end position="83"/>
    </location>
</feature>
<dbReference type="Pfam" id="PF04149">
    <property type="entry name" value="DUF397"/>
    <property type="match status" value="1"/>
</dbReference>